<dbReference type="Proteomes" id="UP000685013">
    <property type="component" value="Chromosome 15"/>
</dbReference>
<accession>A0AAV6MCR2</accession>
<evidence type="ECO:0000313" key="2">
    <source>
        <dbReference type="Proteomes" id="UP000685013"/>
    </source>
</evidence>
<evidence type="ECO:0000313" key="1">
    <source>
        <dbReference type="EMBL" id="KAG6579073.1"/>
    </source>
</evidence>
<organism evidence="1 2">
    <name type="scientific">Cucurbita argyrosperma subsp. sororia</name>
    <dbReference type="NCBI Taxonomy" id="37648"/>
    <lineage>
        <taxon>Eukaryota</taxon>
        <taxon>Viridiplantae</taxon>
        <taxon>Streptophyta</taxon>
        <taxon>Embryophyta</taxon>
        <taxon>Tracheophyta</taxon>
        <taxon>Spermatophyta</taxon>
        <taxon>Magnoliopsida</taxon>
        <taxon>eudicotyledons</taxon>
        <taxon>Gunneridae</taxon>
        <taxon>Pentapetalae</taxon>
        <taxon>rosids</taxon>
        <taxon>fabids</taxon>
        <taxon>Cucurbitales</taxon>
        <taxon>Cucurbitaceae</taxon>
        <taxon>Cucurbiteae</taxon>
        <taxon>Cucurbita</taxon>
    </lineage>
</organism>
<sequence>MSIHATLFVTLHSSSLHDLSPIFAHVGRCCGTKNASTKRQQQEFSCYRELRSQARSRDFDVLMIFVHIEECKRMILHDEMKRKLIPDSACRSSVRLCSHTIQWLHGQKRT</sequence>
<proteinExistence type="predicted"/>
<name>A0AAV6MCR2_9ROSI</name>
<feature type="non-terminal residue" evidence="1">
    <location>
        <position position="1"/>
    </location>
</feature>
<dbReference type="AlphaFoldDB" id="A0AAV6MCR2"/>
<keyword evidence="2" id="KW-1185">Reference proteome</keyword>
<reference evidence="1 2" key="1">
    <citation type="journal article" date="2021" name="Hortic Res">
        <title>The domestication of Cucurbita argyrosperma as revealed by the genome of its wild relative.</title>
        <authorList>
            <person name="Barrera-Redondo J."/>
            <person name="Sanchez-de la Vega G."/>
            <person name="Aguirre-Liguori J.A."/>
            <person name="Castellanos-Morales G."/>
            <person name="Gutierrez-Guerrero Y.T."/>
            <person name="Aguirre-Dugua X."/>
            <person name="Aguirre-Planter E."/>
            <person name="Tenaillon M.I."/>
            <person name="Lira-Saade R."/>
            <person name="Eguiarte L.E."/>
        </authorList>
    </citation>
    <scope>NUCLEOTIDE SEQUENCE [LARGE SCALE GENOMIC DNA]</scope>
    <source>
        <strain evidence="1">JBR-2021</strain>
    </source>
</reference>
<protein>
    <submittedName>
        <fullName evidence="1">Uncharacterized protein</fullName>
    </submittedName>
</protein>
<gene>
    <name evidence="1" type="ORF">SDJN03_23521</name>
</gene>
<dbReference type="EMBL" id="JAGKQH010000015">
    <property type="protein sequence ID" value="KAG6579073.1"/>
    <property type="molecule type" value="Genomic_DNA"/>
</dbReference>
<comment type="caution">
    <text evidence="1">The sequence shown here is derived from an EMBL/GenBank/DDBJ whole genome shotgun (WGS) entry which is preliminary data.</text>
</comment>